<dbReference type="GeneID" id="6071628"/>
<dbReference type="Proteomes" id="UP000001194">
    <property type="component" value="Unassembled WGS sequence"/>
</dbReference>
<dbReference type="KEGG" id="lbc:LACBIDRAFT_322477"/>
<gene>
    <name evidence="2" type="ORF">LACBIDRAFT_322477</name>
</gene>
<feature type="compositionally biased region" description="Polar residues" evidence="1">
    <location>
        <begin position="80"/>
        <end position="94"/>
    </location>
</feature>
<sequence>MCFRPFLSIPVDSSGFLCHSCRNQWGMMKYCSTSRKLPSLLIMTAANTNDAPTSKKVFLKPVSEWAAAARAVAIANNSKLGSSESVGGATTSTAPRKLSSPPRMTAANTNDAPTSKKVVLRPLSDGFAVHHRSISTKPKPCPIKKPTAVIWDSGDLFLVKPSASIGVPVAIRRLLPSVWLSTTGWGYQPWSQDHPAGTAASGSDFPPFPPPHPRLPYPPPHGYYPPGAVAALRSQLMRRLVPHGWYCYITVFICYSLVFSLSLPSPSCPPSFSYPPSLSLPISMYPHSLSLPISMYPHSLSLPISMYPISMYPLPFPSPLSCLSLPISLSLPPSPFHVPAPFLFPASFPVPPHFLIPPSLSLPCPSPFPCPYPLVHPLFLVPFDMHCVNSKL</sequence>
<dbReference type="HOGENOM" id="CLU_704122_0_0_1"/>
<proteinExistence type="predicted"/>
<evidence type="ECO:0000313" key="3">
    <source>
        <dbReference type="Proteomes" id="UP000001194"/>
    </source>
</evidence>
<dbReference type="EMBL" id="DS547093">
    <property type="protein sequence ID" value="EDR13501.1"/>
    <property type="molecule type" value="Genomic_DNA"/>
</dbReference>
<evidence type="ECO:0000256" key="1">
    <source>
        <dbReference type="SAM" id="MobiDB-lite"/>
    </source>
</evidence>
<keyword evidence="3" id="KW-1185">Reference proteome</keyword>
<dbReference type="InParanoid" id="B0CWF5"/>
<evidence type="ECO:0000313" key="2">
    <source>
        <dbReference type="EMBL" id="EDR13501.1"/>
    </source>
</evidence>
<dbReference type="STRING" id="486041.B0CWF5"/>
<dbReference type="RefSeq" id="XP_001875999.1">
    <property type="nucleotide sequence ID" value="XM_001875964.1"/>
</dbReference>
<dbReference type="AlphaFoldDB" id="B0CWF5"/>
<accession>B0CWF5</accession>
<protein>
    <submittedName>
        <fullName evidence="2">Predicted protein</fullName>
    </submittedName>
</protein>
<organism evidence="3">
    <name type="scientific">Laccaria bicolor (strain S238N-H82 / ATCC MYA-4686)</name>
    <name type="common">Bicoloured deceiver</name>
    <name type="synonym">Laccaria laccata var. bicolor</name>
    <dbReference type="NCBI Taxonomy" id="486041"/>
    <lineage>
        <taxon>Eukaryota</taxon>
        <taxon>Fungi</taxon>
        <taxon>Dikarya</taxon>
        <taxon>Basidiomycota</taxon>
        <taxon>Agaricomycotina</taxon>
        <taxon>Agaricomycetes</taxon>
        <taxon>Agaricomycetidae</taxon>
        <taxon>Agaricales</taxon>
        <taxon>Agaricineae</taxon>
        <taxon>Hydnangiaceae</taxon>
        <taxon>Laccaria</taxon>
    </lineage>
</organism>
<name>B0CWF5_LACBS</name>
<reference evidence="2 3" key="1">
    <citation type="journal article" date="2008" name="Nature">
        <title>The genome of Laccaria bicolor provides insights into mycorrhizal symbiosis.</title>
        <authorList>
            <person name="Martin F."/>
            <person name="Aerts A."/>
            <person name="Ahren D."/>
            <person name="Brun A."/>
            <person name="Danchin E.G.J."/>
            <person name="Duchaussoy F."/>
            <person name="Gibon J."/>
            <person name="Kohler A."/>
            <person name="Lindquist E."/>
            <person name="Pereda V."/>
            <person name="Salamov A."/>
            <person name="Shapiro H.J."/>
            <person name="Wuyts J."/>
            <person name="Blaudez D."/>
            <person name="Buee M."/>
            <person name="Brokstein P."/>
            <person name="Canbaeck B."/>
            <person name="Cohen D."/>
            <person name="Courty P.E."/>
            <person name="Coutinho P.M."/>
            <person name="Delaruelle C."/>
            <person name="Detter J.C."/>
            <person name="Deveau A."/>
            <person name="DiFazio S."/>
            <person name="Duplessis S."/>
            <person name="Fraissinet-Tachet L."/>
            <person name="Lucic E."/>
            <person name="Frey-Klett P."/>
            <person name="Fourrey C."/>
            <person name="Feussner I."/>
            <person name="Gay G."/>
            <person name="Grimwood J."/>
            <person name="Hoegger P.J."/>
            <person name="Jain P."/>
            <person name="Kilaru S."/>
            <person name="Labbe J."/>
            <person name="Lin Y.C."/>
            <person name="Legue V."/>
            <person name="Le Tacon F."/>
            <person name="Marmeisse R."/>
            <person name="Melayah D."/>
            <person name="Montanini B."/>
            <person name="Muratet M."/>
            <person name="Nehls U."/>
            <person name="Niculita-Hirzel H."/>
            <person name="Oudot-Le Secq M.P."/>
            <person name="Peter M."/>
            <person name="Quesneville H."/>
            <person name="Rajashekar B."/>
            <person name="Reich M."/>
            <person name="Rouhier N."/>
            <person name="Schmutz J."/>
            <person name="Yin T."/>
            <person name="Chalot M."/>
            <person name="Henrissat B."/>
            <person name="Kuees U."/>
            <person name="Lucas S."/>
            <person name="Van de Peer Y."/>
            <person name="Podila G.K."/>
            <person name="Polle A."/>
            <person name="Pukkila P.J."/>
            <person name="Richardson P.M."/>
            <person name="Rouze P."/>
            <person name="Sanders I.R."/>
            <person name="Stajich J.E."/>
            <person name="Tunlid A."/>
            <person name="Tuskan G."/>
            <person name="Grigoriev I.V."/>
        </authorList>
    </citation>
    <scope>NUCLEOTIDE SEQUENCE [LARGE SCALE GENOMIC DNA]</scope>
    <source>
        <strain evidence="3">S238N-H82 / ATCC MYA-4686</strain>
    </source>
</reference>
<feature type="region of interest" description="Disordered" evidence="1">
    <location>
        <begin position="80"/>
        <end position="113"/>
    </location>
</feature>